<dbReference type="PANTHER" id="PTHR43166:SF6">
    <property type="entry name" value="PHOSPHONATES IMPORT ATP-BINDING PROTEIN PHNC"/>
    <property type="match status" value="1"/>
</dbReference>
<dbReference type="GO" id="GO:0016887">
    <property type="term" value="F:ATP hydrolysis activity"/>
    <property type="evidence" value="ECO:0007669"/>
    <property type="project" value="InterPro"/>
</dbReference>
<reference evidence="9 10" key="1">
    <citation type="submission" date="2018-01" db="EMBL/GenBank/DDBJ databases">
        <title>The whole genome sequencing and assembly of Paenibacillus chitinolyticus KCCM 41400 strain.</title>
        <authorList>
            <person name="Kim J.-Y."/>
            <person name="Park M.-K."/>
            <person name="Lee Y.-J."/>
            <person name="Yi H."/>
            <person name="Bahn Y.-S."/>
            <person name="Kim J.F."/>
            <person name="Lee D.-W."/>
        </authorList>
    </citation>
    <scope>NUCLEOTIDE SEQUENCE [LARGE SCALE GENOMIC DNA]</scope>
    <source>
        <strain evidence="9 10">KCCM 41400</strain>
    </source>
</reference>
<dbReference type="GeneID" id="95376392"/>
<keyword evidence="6" id="KW-0472">Membrane</keyword>
<dbReference type="Proteomes" id="UP000288943">
    <property type="component" value="Chromosome"/>
</dbReference>
<keyword evidence="3" id="KW-0547">Nucleotide-binding</keyword>
<accession>A0A410WXM0</accession>
<evidence type="ECO:0000256" key="3">
    <source>
        <dbReference type="ARBA" id="ARBA00022741"/>
    </source>
</evidence>
<evidence type="ECO:0000256" key="2">
    <source>
        <dbReference type="ARBA" id="ARBA00022475"/>
    </source>
</evidence>
<dbReference type="RefSeq" id="WP_042225996.1">
    <property type="nucleotide sequence ID" value="NZ_CP026520.1"/>
</dbReference>
<keyword evidence="2" id="KW-1003">Cell membrane</keyword>
<evidence type="ECO:0000313" key="11">
    <source>
        <dbReference type="Proteomes" id="UP001527202"/>
    </source>
</evidence>
<dbReference type="PROSITE" id="PS00211">
    <property type="entry name" value="ABC_TRANSPORTER_1"/>
    <property type="match status" value="1"/>
</dbReference>
<dbReference type="PROSITE" id="PS50893">
    <property type="entry name" value="ABC_TRANSPORTER_2"/>
    <property type="match status" value="1"/>
</dbReference>
<dbReference type="EMBL" id="JAMDMJ010000029">
    <property type="protein sequence ID" value="MCY9598200.1"/>
    <property type="molecule type" value="Genomic_DNA"/>
</dbReference>
<dbReference type="EMBL" id="CP026520">
    <property type="protein sequence ID" value="QAV19175.1"/>
    <property type="molecule type" value="Genomic_DNA"/>
</dbReference>
<dbReference type="InterPro" id="IPR050086">
    <property type="entry name" value="MetN_ABC_transporter-like"/>
</dbReference>
<reference evidence="8 11" key="2">
    <citation type="submission" date="2022-05" db="EMBL/GenBank/DDBJ databases">
        <title>Genome Sequencing of Bee-Associated Microbes.</title>
        <authorList>
            <person name="Dunlap C."/>
        </authorList>
    </citation>
    <scope>NUCLEOTIDE SEQUENCE [LARGE SCALE GENOMIC DNA]</scope>
    <source>
        <strain evidence="8 11">NRRL B-23120</strain>
    </source>
</reference>
<evidence type="ECO:0000256" key="4">
    <source>
        <dbReference type="ARBA" id="ARBA00022840"/>
    </source>
</evidence>
<evidence type="ECO:0000259" key="7">
    <source>
        <dbReference type="PROSITE" id="PS50893"/>
    </source>
</evidence>
<dbReference type="Gene3D" id="3.40.50.300">
    <property type="entry name" value="P-loop containing nucleotide triphosphate hydrolases"/>
    <property type="match status" value="1"/>
</dbReference>
<dbReference type="SMART" id="SM00382">
    <property type="entry name" value="AAA"/>
    <property type="match status" value="1"/>
</dbReference>
<dbReference type="OrthoDB" id="9802264at2"/>
<feature type="domain" description="ABC transporter" evidence="7">
    <location>
        <begin position="2"/>
        <end position="241"/>
    </location>
</feature>
<gene>
    <name evidence="8" type="ORF">M5X16_20845</name>
    <name evidence="9" type="ORF">PC41400_16400</name>
</gene>
<dbReference type="KEGG" id="pchi:PC41400_16400"/>
<sequence>MLTIRNLTKRLTTGQEILSKISLQIDEGELIGLVGASGSGKTTLLKCIALKEKWDDGQFIYNDRDITSLGIAEKFKLKRDWAFIEESPALDRKQTAVKNVLKGRFYEKSVMRVLTGTNARDEHVLAMDYLEKVGLLDKAEKKVEDLSGGERQRVSIARALVQGAKIVIADEPVSGLDPEAANSVLKDLRELCKREKVTVVCSLHNVEFAERYASRIWGLAGGKIVLDIAGRKLSSMERAKIFD</sequence>
<evidence type="ECO:0000256" key="5">
    <source>
        <dbReference type="ARBA" id="ARBA00022967"/>
    </source>
</evidence>
<dbReference type="InterPro" id="IPR003593">
    <property type="entry name" value="AAA+_ATPase"/>
</dbReference>
<evidence type="ECO:0000256" key="1">
    <source>
        <dbReference type="ARBA" id="ARBA00022448"/>
    </source>
</evidence>
<dbReference type="GO" id="GO:0005524">
    <property type="term" value="F:ATP binding"/>
    <property type="evidence" value="ECO:0007669"/>
    <property type="project" value="UniProtKB-KW"/>
</dbReference>
<evidence type="ECO:0000256" key="6">
    <source>
        <dbReference type="ARBA" id="ARBA00023136"/>
    </source>
</evidence>
<dbReference type="Proteomes" id="UP001527202">
    <property type="component" value="Unassembled WGS sequence"/>
</dbReference>
<dbReference type="Pfam" id="PF00005">
    <property type="entry name" value="ABC_tran"/>
    <property type="match status" value="1"/>
</dbReference>
<keyword evidence="4 9" id="KW-0067">ATP-binding</keyword>
<name>A0A410WXM0_9BACL</name>
<organism evidence="9 10">
    <name type="scientific">Paenibacillus chitinolyticus</name>
    <dbReference type="NCBI Taxonomy" id="79263"/>
    <lineage>
        <taxon>Bacteria</taxon>
        <taxon>Bacillati</taxon>
        <taxon>Bacillota</taxon>
        <taxon>Bacilli</taxon>
        <taxon>Bacillales</taxon>
        <taxon>Paenibacillaceae</taxon>
        <taxon>Paenibacillus</taxon>
    </lineage>
</organism>
<evidence type="ECO:0000313" key="8">
    <source>
        <dbReference type="EMBL" id="MCY9598200.1"/>
    </source>
</evidence>
<evidence type="ECO:0000313" key="10">
    <source>
        <dbReference type="Proteomes" id="UP000288943"/>
    </source>
</evidence>
<dbReference type="InterPro" id="IPR027417">
    <property type="entry name" value="P-loop_NTPase"/>
</dbReference>
<dbReference type="AlphaFoldDB" id="A0A410WXM0"/>
<dbReference type="InterPro" id="IPR017871">
    <property type="entry name" value="ABC_transporter-like_CS"/>
</dbReference>
<keyword evidence="1" id="KW-0813">Transport</keyword>
<dbReference type="InterPro" id="IPR003439">
    <property type="entry name" value="ABC_transporter-like_ATP-bd"/>
</dbReference>
<dbReference type="PANTHER" id="PTHR43166">
    <property type="entry name" value="AMINO ACID IMPORT ATP-BINDING PROTEIN"/>
    <property type="match status" value="1"/>
</dbReference>
<keyword evidence="11" id="KW-1185">Reference proteome</keyword>
<keyword evidence="5" id="KW-1278">Translocase</keyword>
<protein>
    <submittedName>
        <fullName evidence="8">ATP-binding cassette domain-containing protein</fullName>
    </submittedName>
    <submittedName>
        <fullName evidence="9">Phosphonate ABC transporter ATP-binding protein</fullName>
    </submittedName>
</protein>
<proteinExistence type="predicted"/>
<evidence type="ECO:0000313" key="9">
    <source>
        <dbReference type="EMBL" id="QAV19175.1"/>
    </source>
</evidence>
<dbReference type="SUPFAM" id="SSF52540">
    <property type="entry name" value="P-loop containing nucleoside triphosphate hydrolases"/>
    <property type="match status" value="1"/>
</dbReference>